<dbReference type="STRING" id="525909.Afer_1457"/>
<accession>C7M072</accession>
<keyword evidence="2 4" id="KW-0808">Transferase</keyword>
<dbReference type="EMBL" id="CP001631">
    <property type="protein sequence ID" value="ACU54380.1"/>
    <property type="molecule type" value="Genomic_DNA"/>
</dbReference>
<dbReference type="Proteomes" id="UP000000771">
    <property type="component" value="Chromosome"/>
</dbReference>
<evidence type="ECO:0000313" key="5">
    <source>
        <dbReference type="Proteomes" id="UP000000771"/>
    </source>
</evidence>
<dbReference type="Gene3D" id="3.40.50.150">
    <property type="entry name" value="Vaccinia Virus protein VP39"/>
    <property type="match status" value="1"/>
</dbReference>
<dbReference type="KEGG" id="afo:Afer_1457"/>
<dbReference type="GO" id="GO:0032259">
    <property type="term" value="P:methylation"/>
    <property type="evidence" value="ECO:0007669"/>
    <property type="project" value="UniProtKB-KW"/>
</dbReference>
<feature type="domain" description="Methyltransferase" evidence="3">
    <location>
        <begin position="41"/>
        <end position="126"/>
    </location>
</feature>
<evidence type="ECO:0000313" key="4">
    <source>
        <dbReference type="EMBL" id="ACU54380.1"/>
    </source>
</evidence>
<reference evidence="4 5" key="1">
    <citation type="journal article" date="2009" name="Stand. Genomic Sci.">
        <title>Complete genome sequence of Acidimicrobium ferrooxidans type strain (ICP).</title>
        <authorList>
            <person name="Clum A."/>
            <person name="Nolan M."/>
            <person name="Lang E."/>
            <person name="Glavina Del Rio T."/>
            <person name="Tice H."/>
            <person name="Copeland A."/>
            <person name="Cheng J.F."/>
            <person name="Lucas S."/>
            <person name="Chen F."/>
            <person name="Bruce D."/>
            <person name="Goodwin L."/>
            <person name="Pitluck S."/>
            <person name="Ivanova N."/>
            <person name="Mavrommatis K."/>
            <person name="Mikhailova N."/>
            <person name="Pati A."/>
            <person name="Chen A."/>
            <person name="Palaniappan K."/>
            <person name="Goker M."/>
            <person name="Spring S."/>
            <person name="Land M."/>
            <person name="Hauser L."/>
            <person name="Chang Y.J."/>
            <person name="Jeffries C.C."/>
            <person name="Chain P."/>
            <person name="Bristow J."/>
            <person name="Eisen J.A."/>
            <person name="Markowitz V."/>
            <person name="Hugenholtz P."/>
            <person name="Kyrpides N.C."/>
            <person name="Klenk H.P."/>
            <person name="Lapidus A."/>
        </authorList>
    </citation>
    <scope>NUCLEOTIDE SEQUENCE [LARGE SCALE GENOMIC DNA]</scope>
    <source>
        <strain evidence="5">DSM 10331 / JCM 15462 / NBRC 103882 / ICP</strain>
    </source>
</reference>
<keyword evidence="1 4" id="KW-0489">Methyltransferase</keyword>
<proteinExistence type="predicted"/>
<keyword evidence="5" id="KW-1185">Reference proteome</keyword>
<dbReference type="PANTHER" id="PTHR44942">
    <property type="entry name" value="METHYLTRANSF_11 DOMAIN-CONTAINING PROTEIN"/>
    <property type="match status" value="1"/>
</dbReference>
<dbReference type="SUPFAM" id="SSF53335">
    <property type="entry name" value="S-adenosyl-L-methionine-dependent methyltransferases"/>
    <property type="match status" value="1"/>
</dbReference>
<dbReference type="AlphaFoldDB" id="C7M072"/>
<evidence type="ECO:0000256" key="2">
    <source>
        <dbReference type="ARBA" id="ARBA00022679"/>
    </source>
</evidence>
<protein>
    <submittedName>
        <fullName evidence="4">Methyltransferase type 12</fullName>
    </submittedName>
</protein>
<dbReference type="GO" id="GO:0008168">
    <property type="term" value="F:methyltransferase activity"/>
    <property type="evidence" value="ECO:0007669"/>
    <property type="project" value="UniProtKB-KW"/>
</dbReference>
<evidence type="ECO:0000256" key="1">
    <source>
        <dbReference type="ARBA" id="ARBA00022603"/>
    </source>
</evidence>
<dbReference type="InterPro" id="IPR029063">
    <property type="entry name" value="SAM-dependent_MTases_sf"/>
</dbReference>
<dbReference type="Pfam" id="PF13649">
    <property type="entry name" value="Methyltransf_25"/>
    <property type="match status" value="1"/>
</dbReference>
<dbReference type="InterPro" id="IPR041698">
    <property type="entry name" value="Methyltransf_25"/>
</dbReference>
<dbReference type="InterPro" id="IPR051052">
    <property type="entry name" value="Diverse_substrate_MTase"/>
</dbReference>
<dbReference type="eggNOG" id="COG0030">
    <property type="taxonomic scope" value="Bacteria"/>
</dbReference>
<dbReference type="HOGENOM" id="CLU_049344_7_1_11"/>
<sequence>MSTAWTFGAAALRYDTLRPPYPAATFSTLERAIGSYEGSRVVEVGAGTGIATQGLVAAGADVLALEPDPGMGRILRRRLPTVRMVPARLEDVDLEGVHLLVGFQSLHWIPVRALWRAARRALAPGGVLAGVWQLATLSDVRAAHAIGEVLARFGVERSRGSDQRVSDTIEALSDQAVHGFAPAMRCELPWHTQRSATSFAGLLATMSDLLALGHEGADCEAQLAEALRPYEPIDVRYDCVVIMRQRMP</sequence>
<dbReference type="RefSeq" id="WP_015798863.1">
    <property type="nucleotide sequence ID" value="NC_013124.1"/>
</dbReference>
<dbReference type="PANTHER" id="PTHR44942:SF4">
    <property type="entry name" value="METHYLTRANSFERASE TYPE 11 DOMAIN-CONTAINING PROTEIN"/>
    <property type="match status" value="1"/>
</dbReference>
<name>C7M072_ACIFD</name>
<organism evidence="4 5">
    <name type="scientific">Acidimicrobium ferrooxidans (strain DSM 10331 / JCM 15462 / NBRC 103882 / ICP)</name>
    <dbReference type="NCBI Taxonomy" id="525909"/>
    <lineage>
        <taxon>Bacteria</taxon>
        <taxon>Bacillati</taxon>
        <taxon>Actinomycetota</taxon>
        <taxon>Acidimicrobiia</taxon>
        <taxon>Acidimicrobiales</taxon>
        <taxon>Acidimicrobiaceae</taxon>
        <taxon>Acidimicrobium</taxon>
    </lineage>
</organism>
<dbReference type="CDD" id="cd02440">
    <property type="entry name" value="AdoMet_MTases"/>
    <property type="match status" value="1"/>
</dbReference>
<gene>
    <name evidence="4" type="ordered locus">Afer_1457</name>
</gene>
<evidence type="ECO:0000259" key="3">
    <source>
        <dbReference type="Pfam" id="PF13649"/>
    </source>
</evidence>